<sequence length="93" mass="10445">MGYLLQMSKYFSHRDRINSVCTYTEKSRALLNRSKPTCSKCGKVDYEVLLGNGTGNFGAVTNFDVGDTSRFVAAEDFNKDGKPDERNATLFFQ</sequence>
<accession>A0A3S1BZ25</accession>
<reference evidence="1" key="1">
    <citation type="submission" date="2018-12" db="EMBL/GenBank/DDBJ databases">
        <authorList>
            <person name="Will S."/>
            <person name="Neumann-Schaal M."/>
            <person name="Henke P."/>
        </authorList>
    </citation>
    <scope>NUCLEOTIDE SEQUENCE</scope>
    <source>
        <strain evidence="1">PCC 7102</strain>
    </source>
</reference>
<evidence type="ECO:0000313" key="1">
    <source>
        <dbReference type="EMBL" id="RUS92370.1"/>
    </source>
</evidence>
<evidence type="ECO:0000313" key="2">
    <source>
        <dbReference type="Proteomes" id="UP000271624"/>
    </source>
</evidence>
<dbReference type="InterPro" id="IPR028994">
    <property type="entry name" value="Integrin_alpha_N"/>
</dbReference>
<reference evidence="1" key="2">
    <citation type="journal article" date="2019" name="Genome Biol. Evol.">
        <title>Day and night: Metabolic profiles and evolutionary relationships of six axenic non-marine cyanobacteria.</title>
        <authorList>
            <person name="Will S.E."/>
            <person name="Henke P."/>
            <person name="Boedeker C."/>
            <person name="Huang S."/>
            <person name="Brinkmann H."/>
            <person name="Rohde M."/>
            <person name="Jarek M."/>
            <person name="Friedl T."/>
            <person name="Seufert S."/>
            <person name="Schumacher M."/>
            <person name="Overmann J."/>
            <person name="Neumann-Schaal M."/>
            <person name="Petersen J."/>
        </authorList>
    </citation>
    <scope>NUCLEOTIDE SEQUENCE [LARGE SCALE GENOMIC DNA]</scope>
    <source>
        <strain evidence="1">PCC 7102</strain>
    </source>
</reference>
<dbReference type="EMBL" id="RSCL01000081">
    <property type="protein sequence ID" value="RUS92370.1"/>
    <property type="molecule type" value="Genomic_DNA"/>
</dbReference>
<keyword evidence="2" id="KW-1185">Reference proteome</keyword>
<dbReference type="Proteomes" id="UP000271624">
    <property type="component" value="Unassembled WGS sequence"/>
</dbReference>
<name>A0A3S1BZ25_9CYAN</name>
<comment type="caution">
    <text evidence="1">The sequence shown here is derived from an EMBL/GenBank/DDBJ whole genome shotgun (WGS) entry which is preliminary data.</text>
</comment>
<organism evidence="1 2">
    <name type="scientific">Dulcicalothrix desertica PCC 7102</name>
    <dbReference type="NCBI Taxonomy" id="232991"/>
    <lineage>
        <taxon>Bacteria</taxon>
        <taxon>Bacillati</taxon>
        <taxon>Cyanobacteriota</taxon>
        <taxon>Cyanophyceae</taxon>
        <taxon>Nostocales</taxon>
        <taxon>Calotrichaceae</taxon>
        <taxon>Dulcicalothrix</taxon>
    </lineage>
</organism>
<proteinExistence type="predicted"/>
<gene>
    <name evidence="1" type="ORF">DSM106972_099260</name>
</gene>
<dbReference type="AlphaFoldDB" id="A0A3S1BZ25"/>
<dbReference type="Gene3D" id="2.30.30.100">
    <property type="match status" value="1"/>
</dbReference>
<protein>
    <submittedName>
        <fullName evidence="1">Uncharacterized protein</fullName>
    </submittedName>
</protein>
<dbReference type="SUPFAM" id="SSF69318">
    <property type="entry name" value="Integrin alpha N-terminal domain"/>
    <property type="match status" value="1"/>
</dbReference>